<proteinExistence type="predicted"/>
<dbReference type="SUPFAM" id="SSF51735">
    <property type="entry name" value="NAD(P)-binding Rossmann-fold domains"/>
    <property type="match status" value="1"/>
</dbReference>
<dbReference type="EMBL" id="JAGGLB010000013">
    <property type="protein sequence ID" value="MBP1992424.1"/>
    <property type="molecule type" value="Genomic_DNA"/>
</dbReference>
<dbReference type="Proteomes" id="UP001519287">
    <property type="component" value="Unassembled WGS sequence"/>
</dbReference>
<gene>
    <name evidence="1" type="ORF">J2Z66_004032</name>
</gene>
<keyword evidence="2" id="KW-1185">Reference proteome</keyword>
<sequence length="87" mass="9513">MKNNSLIGRSGRPNEINEVAAFLLSDAASYVTGSSYPVTGGCACENVKEPFNGLMTYTRKKVAVIITEYRLNSHAEVIVAEYVPFTH</sequence>
<evidence type="ECO:0000313" key="2">
    <source>
        <dbReference type="Proteomes" id="UP001519287"/>
    </source>
</evidence>
<comment type="caution">
    <text evidence="1">The sequence shown here is derived from an EMBL/GenBank/DDBJ whole genome shotgun (WGS) entry which is preliminary data.</text>
</comment>
<dbReference type="InterPro" id="IPR002347">
    <property type="entry name" value="SDR_fam"/>
</dbReference>
<dbReference type="Pfam" id="PF13561">
    <property type="entry name" value="adh_short_C2"/>
    <property type="match status" value="1"/>
</dbReference>
<reference evidence="1 2" key="1">
    <citation type="submission" date="2021-03" db="EMBL/GenBank/DDBJ databases">
        <title>Genomic Encyclopedia of Type Strains, Phase IV (KMG-IV): sequencing the most valuable type-strain genomes for metagenomic binning, comparative biology and taxonomic classification.</title>
        <authorList>
            <person name="Goeker M."/>
        </authorList>
    </citation>
    <scope>NUCLEOTIDE SEQUENCE [LARGE SCALE GENOMIC DNA]</scope>
    <source>
        <strain evidence="1 2">DSM 26048</strain>
    </source>
</reference>
<accession>A0ABS4IXW3</accession>
<organism evidence="1 2">
    <name type="scientific">Paenibacillus eucommiae</name>
    <dbReference type="NCBI Taxonomy" id="1355755"/>
    <lineage>
        <taxon>Bacteria</taxon>
        <taxon>Bacillati</taxon>
        <taxon>Bacillota</taxon>
        <taxon>Bacilli</taxon>
        <taxon>Bacillales</taxon>
        <taxon>Paenibacillaceae</taxon>
        <taxon>Paenibacillus</taxon>
    </lineage>
</organism>
<dbReference type="Gene3D" id="3.40.50.720">
    <property type="entry name" value="NAD(P)-binding Rossmann-like Domain"/>
    <property type="match status" value="1"/>
</dbReference>
<name>A0ABS4IXW3_9BACL</name>
<protein>
    <recommendedName>
        <fullName evidence="3">SDR family oxidoreductase</fullName>
    </recommendedName>
</protein>
<evidence type="ECO:0008006" key="3">
    <source>
        <dbReference type="Google" id="ProtNLM"/>
    </source>
</evidence>
<evidence type="ECO:0000313" key="1">
    <source>
        <dbReference type="EMBL" id="MBP1992424.1"/>
    </source>
</evidence>
<dbReference type="InterPro" id="IPR036291">
    <property type="entry name" value="NAD(P)-bd_dom_sf"/>
</dbReference>